<accession>A0AC35EUJ9</accession>
<proteinExistence type="predicted"/>
<dbReference type="Proteomes" id="UP000887580">
    <property type="component" value="Unplaced"/>
</dbReference>
<protein>
    <submittedName>
        <fullName evidence="2">Uncharacterized protein</fullName>
    </submittedName>
</protein>
<evidence type="ECO:0000313" key="2">
    <source>
        <dbReference type="WBParaSite" id="PS1159_v2.g10130.t1"/>
    </source>
</evidence>
<dbReference type="WBParaSite" id="PS1159_v2.g10130.t1">
    <property type="protein sequence ID" value="PS1159_v2.g10130.t1"/>
    <property type="gene ID" value="PS1159_v2.g10130"/>
</dbReference>
<organism evidence="1 2">
    <name type="scientific">Panagrolaimus sp. PS1159</name>
    <dbReference type="NCBI Taxonomy" id="55785"/>
    <lineage>
        <taxon>Eukaryota</taxon>
        <taxon>Metazoa</taxon>
        <taxon>Ecdysozoa</taxon>
        <taxon>Nematoda</taxon>
        <taxon>Chromadorea</taxon>
        <taxon>Rhabditida</taxon>
        <taxon>Tylenchina</taxon>
        <taxon>Panagrolaimomorpha</taxon>
        <taxon>Panagrolaimoidea</taxon>
        <taxon>Panagrolaimidae</taxon>
        <taxon>Panagrolaimus</taxon>
    </lineage>
</organism>
<name>A0AC35EUJ9_9BILA</name>
<sequence length="78" mass="8635">QRFFIYNLSEKCFIRKKTKSESKTYQTTDNDECTVSPSSHGMPKVYDTDAAVSSASSKSISSLSSFCVLEKNLLVVIG</sequence>
<evidence type="ECO:0000313" key="1">
    <source>
        <dbReference type="Proteomes" id="UP000887580"/>
    </source>
</evidence>
<reference evidence="2" key="1">
    <citation type="submission" date="2022-11" db="UniProtKB">
        <authorList>
            <consortium name="WormBaseParasite"/>
        </authorList>
    </citation>
    <scope>IDENTIFICATION</scope>
</reference>